<evidence type="ECO:0000313" key="2">
    <source>
        <dbReference type="EMBL" id="BBO79693.1"/>
    </source>
</evidence>
<keyword evidence="1" id="KW-1133">Transmembrane helix</keyword>
<proteinExistence type="predicted"/>
<dbReference type="AlphaFoldDB" id="A0A5K7ZQL5"/>
<dbReference type="RefSeq" id="WP_155309696.1">
    <property type="nucleotide sequence ID" value="NZ_AP021876.1"/>
</dbReference>
<keyword evidence="1" id="KW-0472">Membrane</keyword>
<keyword evidence="1" id="KW-0812">Transmembrane</keyword>
<dbReference type="EMBL" id="AP021876">
    <property type="protein sequence ID" value="BBO79693.1"/>
    <property type="molecule type" value="Genomic_DNA"/>
</dbReference>
<feature type="transmembrane region" description="Helical" evidence="1">
    <location>
        <begin position="12"/>
        <end position="29"/>
    </location>
</feature>
<sequence>MGDKQVNQIQVIWAVALILAGLGVFYRIPQVMPNIEQIPRFAGASGFIRFCFYFMGLFLIGGGCKKLYRQYRK</sequence>
<reference evidence="2 3" key="1">
    <citation type="submission" date="2019-11" db="EMBL/GenBank/DDBJ databases">
        <title>Comparative genomics of hydrocarbon-degrading Desulfosarcina strains.</title>
        <authorList>
            <person name="Watanabe M."/>
            <person name="Kojima H."/>
            <person name="Fukui M."/>
        </authorList>
    </citation>
    <scope>NUCLEOTIDE SEQUENCE [LARGE SCALE GENOMIC DNA]</scope>
    <source>
        <strain evidence="2 3">28bB2T</strain>
    </source>
</reference>
<evidence type="ECO:0000256" key="1">
    <source>
        <dbReference type="SAM" id="Phobius"/>
    </source>
</evidence>
<name>A0A5K7ZQL5_9BACT</name>
<feature type="transmembrane region" description="Helical" evidence="1">
    <location>
        <begin position="41"/>
        <end position="64"/>
    </location>
</feature>
<organism evidence="2 3">
    <name type="scientific">Desulfosarcina ovata subsp. sediminis</name>
    <dbReference type="NCBI Taxonomy" id="885957"/>
    <lineage>
        <taxon>Bacteria</taxon>
        <taxon>Pseudomonadati</taxon>
        <taxon>Thermodesulfobacteriota</taxon>
        <taxon>Desulfobacteria</taxon>
        <taxon>Desulfobacterales</taxon>
        <taxon>Desulfosarcinaceae</taxon>
        <taxon>Desulfosarcina</taxon>
    </lineage>
</organism>
<gene>
    <name evidence="2" type="ORF">DSCO28_02590</name>
</gene>
<protein>
    <submittedName>
        <fullName evidence="2">Uncharacterized protein</fullName>
    </submittedName>
</protein>
<dbReference type="KEGG" id="dov:DSCO28_02590"/>
<accession>A0A5K7ZQL5</accession>
<evidence type="ECO:0000313" key="3">
    <source>
        <dbReference type="Proteomes" id="UP000425960"/>
    </source>
</evidence>
<dbReference type="Proteomes" id="UP000425960">
    <property type="component" value="Chromosome"/>
</dbReference>